<gene>
    <name evidence="1" type="ORF">RFI_28846</name>
</gene>
<dbReference type="InterPro" id="IPR036465">
    <property type="entry name" value="vWFA_dom_sf"/>
</dbReference>
<dbReference type="EMBL" id="ASPP01024893">
    <property type="protein sequence ID" value="ETO08541.1"/>
    <property type="molecule type" value="Genomic_DNA"/>
</dbReference>
<dbReference type="SUPFAM" id="SSF53300">
    <property type="entry name" value="vWA-like"/>
    <property type="match status" value="1"/>
</dbReference>
<organism evidence="1 2">
    <name type="scientific">Reticulomyxa filosa</name>
    <dbReference type="NCBI Taxonomy" id="46433"/>
    <lineage>
        <taxon>Eukaryota</taxon>
        <taxon>Sar</taxon>
        <taxon>Rhizaria</taxon>
        <taxon>Retaria</taxon>
        <taxon>Foraminifera</taxon>
        <taxon>Monothalamids</taxon>
        <taxon>Reticulomyxidae</taxon>
        <taxon>Reticulomyxa</taxon>
    </lineage>
</organism>
<evidence type="ECO:0000313" key="2">
    <source>
        <dbReference type="Proteomes" id="UP000023152"/>
    </source>
</evidence>
<dbReference type="Proteomes" id="UP000023152">
    <property type="component" value="Unassembled WGS sequence"/>
</dbReference>
<protein>
    <recommendedName>
        <fullName evidence="3">VWFA domain-containing protein</fullName>
    </recommendedName>
</protein>
<evidence type="ECO:0008006" key="3">
    <source>
        <dbReference type="Google" id="ProtNLM"/>
    </source>
</evidence>
<name>X6M4H2_RETFI</name>
<sequence length="444" mass="48238">MSFVMIDPFSATQQKFGGGGEYKKVISQSKRRSLLVHEVTSTKMTTHRYLANSLACSSQVDTILVLDESCGWALNETQCDNLKDHLSELVSFYNVSQSTRFGIVGYRSTDAVIYLSLPEGVSLQVVNSTIQNSGVQAALQMFSTSSTGNSKSMIVYPICNAVDTTNPPSYVCSRQESSDLMKNVTVSVYVSGDRTSADYYDCLVTNSKSVNSTSALSDYFYTNMFYRVSQYLQDAKKLESRNCPSLITPAPTLSPVPSPTSAPTMIPTSLPTPLITFPPYIFTTSQPSIAPSVPPSFTRLPTTAPTLYQDVQFIIAGGYTGECCPPDNPECNGNCENPNTVWSVNVTNNPTDLQDPCIAARYYNNSNTTCGSAGTTHPLALGRQGARIIYYDCDSIGPTLWVFGGRENDASSGALRSFSVSNPIDNAYPTCPGNFFIYTLILSC</sequence>
<evidence type="ECO:0000313" key="1">
    <source>
        <dbReference type="EMBL" id="ETO08541.1"/>
    </source>
</evidence>
<proteinExistence type="predicted"/>
<comment type="caution">
    <text evidence="1">The sequence shown here is derived from an EMBL/GenBank/DDBJ whole genome shotgun (WGS) entry which is preliminary data.</text>
</comment>
<dbReference type="AlphaFoldDB" id="X6M4H2"/>
<accession>X6M4H2</accession>
<keyword evidence="2" id="KW-1185">Reference proteome</keyword>
<reference evidence="1 2" key="1">
    <citation type="journal article" date="2013" name="Curr. Biol.">
        <title>The Genome of the Foraminiferan Reticulomyxa filosa.</title>
        <authorList>
            <person name="Glockner G."/>
            <person name="Hulsmann N."/>
            <person name="Schleicher M."/>
            <person name="Noegel A.A."/>
            <person name="Eichinger L."/>
            <person name="Gallinger C."/>
            <person name="Pawlowski J."/>
            <person name="Sierra R."/>
            <person name="Euteneuer U."/>
            <person name="Pillet L."/>
            <person name="Moustafa A."/>
            <person name="Platzer M."/>
            <person name="Groth M."/>
            <person name="Szafranski K."/>
            <person name="Schliwa M."/>
        </authorList>
    </citation>
    <scope>NUCLEOTIDE SEQUENCE [LARGE SCALE GENOMIC DNA]</scope>
</reference>